<dbReference type="AlphaFoldDB" id="A0A7G9GL69"/>
<organism evidence="1 2">
    <name type="scientific">[Eubacterium] hominis</name>
    <dbReference type="NCBI Taxonomy" id="2764325"/>
    <lineage>
        <taxon>Bacteria</taxon>
        <taxon>Bacillati</taxon>
        <taxon>Bacillota</taxon>
        <taxon>Erysipelotrichia</taxon>
        <taxon>Erysipelotrichales</taxon>
        <taxon>Erysipelotrichaceae</taxon>
        <taxon>Amedibacillus</taxon>
    </lineage>
</organism>
<evidence type="ECO:0000313" key="2">
    <source>
        <dbReference type="Proteomes" id="UP000515856"/>
    </source>
</evidence>
<dbReference type="KEGG" id="ehn:H9Q80_15055"/>
<dbReference type="Proteomes" id="UP000515856">
    <property type="component" value="Chromosome"/>
</dbReference>
<dbReference type="InterPro" id="IPR036145">
    <property type="entry name" value="MinC_C_sf"/>
</dbReference>
<dbReference type="InterPro" id="IPR016098">
    <property type="entry name" value="CAP/MinC_C"/>
</dbReference>
<accession>A0A7G9GL69</accession>
<dbReference type="RefSeq" id="WP_117452431.1">
    <property type="nucleotide sequence ID" value="NZ_CP060636.1"/>
</dbReference>
<evidence type="ECO:0008006" key="3">
    <source>
        <dbReference type="Google" id="ProtNLM"/>
    </source>
</evidence>
<evidence type="ECO:0000313" key="1">
    <source>
        <dbReference type="EMBL" id="QNM11551.1"/>
    </source>
</evidence>
<name>A0A7G9GL69_9FIRM</name>
<sequence length="202" mass="22886">MVQIKIKGLKDGLHLFAQFDDETIFLKELEKRLKAISMYGKAIEAFFHIPDVCDDTLLSLFAICENNHILIKGFDEIVERKQQIKEATLYNGQIITLTEDTLWIGDMRKGAYVHAMGNLYVIGHVEAVIDLWHKEDVLVASSITSKVRICDSAFQNVTSFAPIKAYYNREKVLLKAVKGGALWEKSLPLHQEKAGLEKAVSY</sequence>
<dbReference type="GO" id="GO:0000902">
    <property type="term" value="P:cell morphogenesis"/>
    <property type="evidence" value="ECO:0007669"/>
    <property type="project" value="InterPro"/>
</dbReference>
<dbReference type="Gene3D" id="2.160.20.70">
    <property type="match status" value="1"/>
</dbReference>
<dbReference type="SUPFAM" id="SSF63848">
    <property type="entry name" value="Cell-division inhibitor MinC, C-terminal domain"/>
    <property type="match status" value="1"/>
</dbReference>
<reference evidence="1 2" key="1">
    <citation type="submission" date="2020-08" db="EMBL/GenBank/DDBJ databases">
        <authorList>
            <person name="Liu C."/>
            <person name="Sun Q."/>
        </authorList>
    </citation>
    <scope>NUCLEOTIDE SEQUENCE [LARGE SCALE GENOMIC DNA]</scope>
    <source>
        <strain evidence="1 2">NSJ-61</strain>
    </source>
</reference>
<keyword evidence="2" id="KW-1185">Reference proteome</keyword>
<proteinExistence type="predicted"/>
<dbReference type="EMBL" id="CP060636">
    <property type="protein sequence ID" value="QNM11551.1"/>
    <property type="molecule type" value="Genomic_DNA"/>
</dbReference>
<gene>
    <name evidence="1" type="ORF">H9Q80_15055</name>
</gene>
<protein>
    <recommendedName>
        <fullName evidence="3">Septum site-determining protein MinC</fullName>
    </recommendedName>
</protein>